<sequence length="264" mass="30496">MVRFIIRMSVSLLLLSFYMFYLAHRDTINYKTIYDKRLPDNFTGFRIFFILDIHTRTIEEATLKSIKNSIDIVIIGGDLTEKGVPLERTRENIQKLAKWNVPIYFIWGNNDYESSPDKLYSLLIKENVTVLTNESRDISANGQVISLLGLDCSRHREARIDLAKENAKGDYFILVTHDPNSFDEMDKEDQYGIHTVLSGHTHGGQIRLMGYGPYEKGSFQKDGYTIKLISEGYGYTWLPFRLGTKSECHVITFMHDVYDHSEQG</sequence>
<gene>
    <name evidence="2" type="ORF">QGM71_02885</name>
</gene>
<dbReference type="PANTHER" id="PTHR31302:SF32">
    <property type="entry name" value="PHOSPHOESTERASE"/>
    <property type="match status" value="1"/>
</dbReference>
<organism evidence="2 3">
    <name type="scientific">Virgibacillus tibetensis</name>
    <dbReference type="NCBI Taxonomy" id="3042313"/>
    <lineage>
        <taxon>Bacteria</taxon>
        <taxon>Bacillati</taxon>
        <taxon>Bacillota</taxon>
        <taxon>Bacilli</taxon>
        <taxon>Bacillales</taxon>
        <taxon>Bacillaceae</taxon>
        <taxon>Virgibacillus</taxon>
    </lineage>
</organism>
<reference evidence="2 3" key="1">
    <citation type="journal article" date="2024" name="Int. J. Syst. Evol. Microbiol.">
        <title>Virgibacillus tibetensis sp. nov., isolated from salt lake on the Tibetan Plateau of China.</title>
        <authorList>
            <person name="Phurbu D."/>
            <person name="Liu Z.-X."/>
            <person name="Wang R."/>
            <person name="Zheng Y.-Y."/>
            <person name="Liu H.-C."/>
            <person name="Zhou Y.-G."/>
            <person name="Yu Y.-J."/>
            <person name="Li A.-H."/>
        </authorList>
    </citation>
    <scope>NUCLEOTIDE SEQUENCE [LARGE SCALE GENOMIC DNA]</scope>
    <source>
        <strain evidence="2 3">C22-A2</strain>
    </source>
</reference>
<dbReference type="SUPFAM" id="SSF56300">
    <property type="entry name" value="Metallo-dependent phosphatases"/>
    <property type="match status" value="1"/>
</dbReference>
<proteinExistence type="predicted"/>
<keyword evidence="3" id="KW-1185">Reference proteome</keyword>
<evidence type="ECO:0000259" key="1">
    <source>
        <dbReference type="Pfam" id="PF00149"/>
    </source>
</evidence>
<name>A0ABU6KAT3_9BACI</name>
<dbReference type="RefSeq" id="WP_327605999.1">
    <property type="nucleotide sequence ID" value="NZ_JARZFX010000001.1"/>
</dbReference>
<dbReference type="InterPro" id="IPR004843">
    <property type="entry name" value="Calcineurin-like_PHP"/>
</dbReference>
<dbReference type="Proteomes" id="UP001335737">
    <property type="component" value="Unassembled WGS sequence"/>
</dbReference>
<dbReference type="Pfam" id="PF00149">
    <property type="entry name" value="Metallophos"/>
    <property type="match status" value="1"/>
</dbReference>
<dbReference type="PANTHER" id="PTHR31302">
    <property type="entry name" value="TRANSMEMBRANE PROTEIN WITH METALLOPHOSPHOESTERASE DOMAIN-RELATED"/>
    <property type="match status" value="1"/>
</dbReference>
<feature type="domain" description="Calcineurin-like phosphoesterase" evidence="1">
    <location>
        <begin position="47"/>
        <end position="203"/>
    </location>
</feature>
<dbReference type="InterPro" id="IPR051158">
    <property type="entry name" value="Metallophosphoesterase_sf"/>
</dbReference>
<evidence type="ECO:0000313" key="2">
    <source>
        <dbReference type="EMBL" id="MEC5422436.1"/>
    </source>
</evidence>
<dbReference type="EMBL" id="JARZFX010000001">
    <property type="protein sequence ID" value="MEC5422436.1"/>
    <property type="molecule type" value="Genomic_DNA"/>
</dbReference>
<protein>
    <submittedName>
        <fullName evidence="2">Metallophosphoesterase</fullName>
    </submittedName>
</protein>
<comment type="caution">
    <text evidence="2">The sequence shown here is derived from an EMBL/GenBank/DDBJ whole genome shotgun (WGS) entry which is preliminary data.</text>
</comment>
<evidence type="ECO:0000313" key="3">
    <source>
        <dbReference type="Proteomes" id="UP001335737"/>
    </source>
</evidence>
<dbReference type="InterPro" id="IPR029052">
    <property type="entry name" value="Metallo-depent_PP-like"/>
</dbReference>
<dbReference type="Gene3D" id="3.60.21.10">
    <property type="match status" value="1"/>
</dbReference>
<accession>A0ABU6KAT3</accession>